<dbReference type="EMBL" id="BPQB01000040">
    <property type="protein sequence ID" value="GJE94402.1"/>
    <property type="molecule type" value="Genomic_DNA"/>
</dbReference>
<accession>A0A9P3GEV4</accession>
<evidence type="ECO:0000313" key="4">
    <source>
        <dbReference type="Proteomes" id="UP000703269"/>
    </source>
</evidence>
<dbReference type="PANTHER" id="PTHR38248">
    <property type="entry name" value="FUNK1 6"/>
    <property type="match status" value="1"/>
</dbReference>
<name>A0A9P3GEV4_9APHY</name>
<dbReference type="Gene3D" id="1.10.510.10">
    <property type="entry name" value="Transferase(Phosphotransferase) domain 1"/>
    <property type="match status" value="1"/>
</dbReference>
<dbReference type="PROSITE" id="PS50011">
    <property type="entry name" value="PROTEIN_KINASE_DOM"/>
    <property type="match status" value="1"/>
</dbReference>
<dbReference type="InterPro" id="IPR011009">
    <property type="entry name" value="Kinase-like_dom_sf"/>
</dbReference>
<dbReference type="InterPro" id="IPR000719">
    <property type="entry name" value="Prot_kinase_dom"/>
</dbReference>
<dbReference type="GO" id="GO:0005524">
    <property type="term" value="F:ATP binding"/>
    <property type="evidence" value="ECO:0007669"/>
    <property type="project" value="InterPro"/>
</dbReference>
<sequence>MLDHVARSFSPTGGKFEDASGDIRRGRYGAADDAGWAVPEIGVEHFFDKLLPARAPGSTLTIKDLAEKIIEHLDNEGHYSITDAEWTAFPEDGPRKSTYNEDDTFSSLPDVADAIAEAYRAVCGLTEANEGRTTRLVAEPGKTPEHTHRKSSSKPDGIFLLDGDNANGLLWNDTAACGEFKLVSSIKTLNDDVEKTMWSMHQIMRDDPRRRFAYSFTIEDCVMRLWFCNRSTYAVSEPFHWFTEPEYLVRFFVALMYCSETELGWDPTMERIKVNGETQYKITVHDAKTGQDLVYQTSELLSNVGTFNLRGRATRAWKAKLLADGELTGSDVVIRDNWIDDDRPREADVVQRIIADVPDEESRAALANHTLHVLASGDVFIGTERDLTTTFELETDPTDPTGTRLRMFAIPQVDEDAKAVDRKAATIRQLNSEVKNYHRNVYDLHSIAEHRAEQYSLKAHHRIVYEEVCVTLNAVKDLSEALWAIRAAALVLSIVHSAGWVHRDISAGNILILRSDDPKKSATVKLADFEYAKKCDPTDQVSAAHDIRTGTDAFMSVEVAERGYRFVPSKLDTAESEPLASTSKPANRLLDLGSERTRGNRSVSSHDKKRMLEDAIVVSGPWRYNPLHDMESLWWLCALFVFDKHAILVPEPGKNIPKADLEPEDERDARLPRQRAHSRKVFHNLSTSDRTALLEKDNTLLIQGRNLHPYLRGDIILSLENIRLSLLGCYKLAERNVAAIDRNVADPTYDVFSAELKKAFTAAYQTDFSIQVVSLAQFIAEQGRRSGTPLKRSRADDRATPGAGPSTAASTSARGSGAGSRKKARK</sequence>
<gene>
    <name evidence="3" type="ORF">PsYK624_105710</name>
</gene>
<feature type="domain" description="Protein kinase" evidence="2">
    <location>
        <begin position="365"/>
        <end position="711"/>
    </location>
</feature>
<dbReference type="InterPro" id="IPR040976">
    <property type="entry name" value="Pkinase_fungal"/>
</dbReference>
<dbReference type="Proteomes" id="UP000703269">
    <property type="component" value="Unassembled WGS sequence"/>
</dbReference>
<organism evidence="3 4">
    <name type="scientific">Phanerochaete sordida</name>
    <dbReference type="NCBI Taxonomy" id="48140"/>
    <lineage>
        <taxon>Eukaryota</taxon>
        <taxon>Fungi</taxon>
        <taxon>Dikarya</taxon>
        <taxon>Basidiomycota</taxon>
        <taxon>Agaricomycotina</taxon>
        <taxon>Agaricomycetes</taxon>
        <taxon>Polyporales</taxon>
        <taxon>Phanerochaetaceae</taxon>
        <taxon>Phanerochaete</taxon>
    </lineage>
</organism>
<dbReference type="GO" id="GO:0004672">
    <property type="term" value="F:protein kinase activity"/>
    <property type="evidence" value="ECO:0007669"/>
    <property type="project" value="InterPro"/>
</dbReference>
<proteinExistence type="predicted"/>
<feature type="region of interest" description="Disordered" evidence="1">
    <location>
        <begin position="786"/>
        <end position="826"/>
    </location>
</feature>
<dbReference type="PANTHER" id="PTHR38248:SF2">
    <property type="entry name" value="FUNK1 11"/>
    <property type="match status" value="1"/>
</dbReference>
<feature type="compositionally biased region" description="Low complexity" evidence="1">
    <location>
        <begin position="800"/>
        <end position="815"/>
    </location>
</feature>
<reference evidence="3 4" key="1">
    <citation type="submission" date="2021-08" db="EMBL/GenBank/DDBJ databases">
        <title>Draft Genome Sequence of Phanerochaete sordida strain YK-624.</title>
        <authorList>
            <person name="Mori T."/>
            <person name="Dohra H."/>
            <person name="Suzuki T."/>
            <person name="Kawagishi H."/>
            <person name="Hirai H."/>
        </authorList>
    </citation>
    <scope>NUCLEOTIDE SEQUENCE [LARGE SCALE GENOMIC DNA]</scope>
    <source>
        <strain evidence="3 4">YK-624</strain>
    </source>
</reference>
<dbReference type="OrthoDB" id="2803898at2759"/>
<dbReference type="SUPFAM" id="SSF56112">
    <property type="entry name" value="Protein kinase-like (PK-like)"/>
    <property type="match status" value="1"/>
</dbReference>
<evidence type="ECO:0000313" key="3">
    <source>
        <dbReference type="EMBL" id="GJE94402.1"/>
    </source>
</evidence>
<evidence type="ECO:0000259" key="2">
    <source>
        <dbReference type="PROSITE" id="PS50011"/>
    </source>
</evidence>
<dbReference type="Pfam" id="PF17667">
    <property type="entry name" value="Pkinase_fungal"/>
    <property type="match status" value="1"/>
</dbReference>
<dbReference type="AlphaFoldDB" id="A0A9P3GEV4"/>
<feature type="region of interest" description="Disordered" evidence="1">
    <location>
        <begin position="1"/>
        <end position="22"/>
    </location>
</feature>
<protein>
    <recommendedName>
        <fullName evidence="2">Protein kinase domain-containing protein</fullName>
    </recommendedName>
</protein>
<dbReference type="SMART" id="SM00220">
    <property type="entry name" value="S_TKc"/>
    <property type="match status" value="1"/>
</dbReference>
<evidence type="ECO:0000256" key="1">
    <source>
        <dbReference type="SAM" id="MobiDB-lite"/>
    </source>
</evidence>
<comment type="caution">
    <text evidence="3">The sequence shown here is derived from an EMBL/GenBank/DDBJ whole genome shotgun (WGS) entry which is preliminary data.</text>
</comment>
<keyword evidence="4" id="KW-1185">Reference proteome</keyword>